<feature type="region of interest" description="Disordered" evidence="1">
    <location>
        <begin position="785"/>
        <end position="818"/>
    </location>
</feature>
<keyword evidence="2" id="KW-0472">Membrane</keyword>
<dbReference type="AlphaFoldDB" id="A0A438C2Z6"/>
<evidence type="ECO:0000256" key="2">
    <source>
        <dbReference type="SAM" id="Phobius"/>
    </source>
</evidence>
<protein>
    <submittedName>
        <fullName evidence="3">Rho GTPase-activating protein 7</fullName>
    </submittedName>
</protein>
<dbReference type="InterPro" id="IPR052799">
    <property type="entry name" value="Rho_GAP_Regulators"/>
</dbReference>
<evidence type="ECO:0000313" key="4">
    <source>
        <dbReference type="Proteomes" id="UP000288805"/>
    </source>
</evidence>
<feature type="compositionally biased region" description="Polar residues" evidence="1">
    <location>
        <begin position="786"/>
        <end position="795"/>
    </location>
</feature>
<dbReference type="PANTHER" id="PTHR46265:SF2">
    <property type="entry name" value="RHO GTPASE-ACTIVATING PROTEIN 7"/>
    <property type="match status" value="1"/>
</dbReference>
<reference evidence="3 4" key="1">
    <citation type="journal article" date="2018" name="PLoS Genet.">
        <title>Population sequencing reveals clonal diversity and ancestral inbreeding in the grapevine cultivar Chardonnay.</title>
        <authorList>
            <person name="Roach M.J."/>
            <person name="Johnson D.L."/>
            <person name="Bohlmann J."/>
            <person name="van Vuuren H.J."/>
            <person name="Jones S.J."/>
            <person name="Pretorius I.S."/>
            <person name="Schmidt S.A."/>
            <person name="Borneman A.R."/>
        </authorList>
    </citation>
    <scope>NUCLEOTIDE SEQUENCE [LARGE SCALE GENOMIC DNA]</scope>
    <source>
        <strain evidence="4">cv. Chardonnay</strain>
        <tissue evidence="3">Leaf</tissue>
    </source>
</reference>
<proteinExistence type="predicted"/>
<gene>
    <name evidence="3" type="primary">ROPGAP7_3</name>
    <name evidence="3" type="ORF">CK203_096694</name>
</gene>
<dbReference type="PANTHER" id="PTHR46265">
    <property type="entry name" value="RHO GTPASE-ACTIVATING PROTEIN 7"/>
    <property type="match status" value="1"/>
</dbReference>
<keyword evidence="2" id="KW-1133">Transmembrane helix</keyword>
<feature type="compositionally biased region" description="Polar residues" evidence="1">
    <location>
        <begin position="805"/>
        <end position="815"/>
    </location>
</feature>
<dbReference type="SUPFAM" id="SSF56219">
    <property type="entry name" value="DNase I-like"/>
    <property type="match status" value="1"/>
</dbReference>
<evidence type="ECO:0000256" key="1">
    <source>
        <dbReference type="SAM" id="MobiDB-lite"/>
    </source>
</evidence>
<dbReference type="InterPro" id="IPR036691">
    <property type="entry name" value="Endo/exonu/phosph_ase_sf"/>
</dbReference>
<comment type="caution">
    <text evidence="3">The sequence shown here is derived from an EMBL/GenBank/DDBJ whole genome shotgun (WGS) entry which is preliminary data.</text>
</comment>
<dbReference type="Proteomes" id="UP000288805">
    <property type="component" value="Unassembled WGS sequence"/>
</dbReference>
<dbReference type="EMBL" id="QGNW01002575">
    <property type="protein sequence ID" value="RVW17589.1"/>
    <property type="molecule type" value="Genomic_DNA"/>
</dbReference>
<accession>A0A438C2Z6</accession>
<organism evidence="3 4">
    <name type="scientific">Vitis vinifera</name>
    <name type="common">Grape</name>
    <dbReference type="NCBI Taxonomy" id="29760"/>
    <lineage>
        <taxon>Eukaryota</taxon>
        <taxon>Viridiplantae</taxon>
        <taxon>Streptophyta</taxon>
        <taxon>Embryophyta</taxon>
        <taxon>Tracheophyta</taxon>
        <taxon>Spermatophyta</taxon>
        <taxon>Magnoliopsida</taxon>
        <taxon>eudicotyledons</taxon>
        <taxon>Gunneridae</taxon>
        <taxon>Pentapetalae</taxon>
        <taxon>rosids</taxon>
        <taxon>Vitales</taxon>
        <taxon>Vitaceae</taxon>
        <taxon>Viteae</taxon>
        <taxon>Vitis</taxon>
    </lineage>
</organism>
<sequence>MVVEVSLEWMRIRLFMAELQWARILVKLFDRDLPSSVQIVVGSGSFSIQLWWETPPWFSQVVPAGRYLGVGVLVDEDEAGGGRPCAVCSGSLLEKEFQSKVQVGVQDVSPSGSFSKSVAGFSSASSASSAGLLSMALRRVTLWKLFKECCGLFLCILCSVIVNGTEGSLVGCKELFGLGFGLREAGLEGVRVLNSSAGAMRELELLTVNVRVEITDEALVGEAFKYESSPFNFVGVRYFFSSTPSLGFVLALVVGESSGLGGLAAVKYVGFQAPLSVILAIGSPWVMETEGEKSLAEIGVEGVEGEILKLLLRLKSRRDEGKKRGISRTIRVLESIRIEEELGVICGLWNDPWCIGGDFNVIRFPSEHSRGGRVSSSMRRFSKMIDDLDLRDLPLQGAHLHGVCIPPRLVSDHFLILFDGGGELEARKEAKEGFKKWALMEEIFWRQKSREVWLREAISGLRINLDKSEIFPVGRVENMEAFTFEFGCKVGRLPTTWGFHWWLLKWRLVELWDSTGEEGGWSPRFSRPFNDWEIQEVLFSFQRASYGVLMFLLSGFFFAWEASWGVMWVLPYSVRDTLLGWHGINMGKKRSKDMPGNVVFFIWKPRVANWEADSLINRRASSSLEFLGNFLPPHWCSANIVPMDKWIPDILPSIGGKLIVCQFLYLLLFVTVFVNFIDIYIHFINLQAFGVDDSDVGSPTDNRASEVNSNLLDSQPVRDSNIQIIEQQDKQNKGSESSINEMDSPSILPAVESQRSMGEILASMDPGLPLPVSGLESSAEKAVGKLTSSNPNGKRSTFWGRSTARKTPSTESVDSSGEEELAIQRLEITKNDLRHRIAKEARGNAILQASLERRKQALHERRLHLNKM</sequence>
<feature type="transmembrane region" description="Helical" evidence="2">
    <location>
        <begin position="663"/>
        <end position="683"/>
    </location>
</feature>
<feature type="transmembrane region" description="Helical" evidence="2">
    <location>
        <begin position="546"/>
        <end position="570"/>
    </location>
</feature>
<dbReference type="Gene3D" id="3.60.10.10">
    <property type="entry name" value="Endonuclease/exonuclease/phosphatase"/>
    <property type="match status" value="1"/>
</dbReference>
<evidence type="ECO:0000313" key="3">
    <source>
        <dbReference type="EMBL" id="RVW17589.1"/>
    </source>
</evidence>
<name>A0A438C2Z6_VITVI</name>
<keyword evidence="2" id="KW-0812">Transmembrane</keyword>